<accession>A0AAU7E1W0</accession>
<reference evidence="1" key="2">
    <citation type="submission" date="2024-02" db="EMBL/GenBank/DDBJ databases">
        <authorList>
            <person name="Hu B."/>
        </authorList>
    </citation>
    <scope>NUCLEOTIDE SEQUENCE</scope>
    <source>
        <strain evidence="1">1A/Uganda/UGR70/2019</strain>
    </source>
</reference>
<name>A0AAU7E1W0_9POXV</name>
<sequence length="192" mass="20997">MDTPAVTVVTPLGCVVLDGGLAARQLCNDLGITMDSIFVVGPVMVSFTTAHTVHTVVPAAALQDCYVSAGGYIAHAQHVNWVGVARISNVWRARDRYVLGCEGTGLVELRPGLLFQVCPFESVDVTSVSVLELFNYNYPGDYQFIMRPSVQFLRELRACCTHCLRSDGWVIADVRQCALSRFLSIWTLGPNT</sequence>
<dbReference type="InterPro" id="IPR009247">
    <property type="entry name" value="Chordopox_A35R"/>
</dbReference>
<organism evidence="1">
    <name type="scientific">Rousettus bat poxvirus</name>
    <dbReference type="NCBI Taxonomy" id="3141933"/>
    <lineage>
        <taxon>Viruses</taxon>
        <taxon>Varidnaviria</taxon>
        <taxon>Bamfordvirae</taxon>
        <taxon>Nucleocytoviricota</taxon>
        <taxon>Pokkesviricetes</taxon>
        <taxon>Chitovirales</taxon>
        <taxon>Poxviridae</taxon>
    </lineage>
</organism>
<dbReference type="EMBL" id="PP711852">
    <property type="protein sequence ID" value="XBH23866.1"/>
    <property type="molecule type" value="Genomic_DNA"/>
</dbReference>
<proteinExistence type="predicted"/>
<evidence type="ECO:0000313" key="1">
    <source>
        <dbReference type="EMBL" id="XBH23866.1"/>
    </source>
</evidence>
<protein>
    <submittedName>
        <fullName evidence="1">Uncharacterized protein</fullName>
    </submittedName>
</protein>
<reference evidence="1" key="1">
    <citation type="journal article" date="2024" name="Microbiome">
        <title>Substantial viral diversity in bats and rodents from East Africa: insights into evolution, recombination, and cocirculation.</title>
        <authorList>
            <person name="Wang D."/>
            <person name="Yang X."/>
            <person name="Ren Z."/>
            <person name="Hu B."/>
            <person name="Zhao H."/>
            <person name="Yang K."/>
            <person name="Shi P."/>
            <person name="Zhang Z."/>
            <person name="Feng Q."/>
            <person name="Nawenja C.V."/>
            <person name="Obanda V."/>
            <person name="Robert K."/>
            <person name="Nalikka B."/>
            <person name="Waruhiu C.N."/>
            <person name="Ochola G.O."/>
            <person name="Onyuok S.O."/>
            <person name="Ochieng H."/>
            <person name="Li B."/>
            <person name="Zhu Y."/>
            <person name="Si H."/>
            <person name="Yin J."/>
            <person name="Kristiansen K."/>
            <person name="Jin X."/>
            <person name="Xu X."/>
            <person name="Xiao M."/>
            <person name="Agwanda B."/>
            <person name="Ommeh S."/>
            <person name="Li J."/>
            <person name="Shi Z.L."/>
        </authorList>
    </citation>
    <scope>NUCLEOTIDE SEQUENCE</scope>
    <source>
        <strain evidence="1">1A/Uganda/UGR70/2019</strain>
    </source>
</reference>
<dbReference type="Pfam" id="PF05989">
    <property type="entry name" value="Chordopox_A35R"/>
    <property type="match status" value="1"/>
</dbReference>